<evidence type="ECO:0000313" key="10">
    <source>
        <dbReference type="Proteomes" id="UP000823900"/>
    </source>
</evidence>
<dbReference type="InterPro" id="IPR058031">
    <property type="entry name" value="AAA_lid_NorR"/>
</dbReference>
<dbReference type="Proteomes" id="UP000823900">
    <property type="component" value="Unassembled WGS sequence"/>
</dbReference>
<dbReference type="GO" id="GO:0006355">
    <property type="term" value="P:regulation of DNA-templated transcription"/>
    <property type="evidence" value="ECO:0007669"/>
    <property type="project" value="InterPro"/>
</dbReference>
<dbReference type="InterPro" id="IPR009057">
    <property type="entry name" value="Homeodomain-like_sf"/>
</dbReference>
<reference evidence="9" key="2">
    <citation type="submission" date="2021-04" db="EMBL/GenBank/DDBJ databases">
        <authorList>
            <person name="Gilroy R."/>
        </authorList>
    </citation>
    <scope>NUCLEOTIDE SEQUENCE</scope>
    <source>
        <strain evidence="9">CHK178-16964</strain>
    </source>
</reference>
<keyword evidence="2" id="KW-0067">ATP-binding</keyword>
<evidence type="ECO:0000259" key="8">
    <source>
        <dbReference type="PROSITE" id="PS50112"/>
    </source>
</evidence>
<evidence type="ECO:0000256" key="3">
    <source>
        <dbReference type="ARBA" id="ARBA00023015"/>
    </source>
</evidence>
<dbReference type="InterPro" id="IPR013767">
    <property type="entry name" value="PAS_fold"/>
</dbReference>
<dbReference type="PROSITE" id="PS50045">
    <property type="entry name" value="SIGMA54_INTERACT_4"/>
    <property type="match status" value="1"/>
</dbReference>
<feature type="domain" description="PAS" evidence="8">
    <location>
        <begin position="9"/>
        <end position="57"/>
    </location>
</feature>
<dbReference type="InterPro" id="IPR003593">
    <property type="entry name" value="AAA+_ATPase"/>
</dbReference>
<dbReference type="Gene3D" id="3.40.50.300">
    <property type="entry name" value="P-loop containing nucleotide triphosphate hydrolases"/>
    <property type="match status" value="1"/>
</dbReference>
<dbReference type="GO" id="GO:0005524">
    <property type="term" value="F:ATP binding"/>
    <property type="evidence" value="ECO:0007669"/>
    <property type="project" value="UniProtKB-KW"/>
</dbReference>
<dbReference type="PROSITE" id="PS00676">
    <property type="entry name" value="SIGMA54_INTERACT_2"/>
    <property type="match status" value="1"/>
</dbReference>
<dbReference type="InterPro" id="IPR002078">
    <property type="entry name" value="Sigma_54_int"/>
</dbReference>
<sequence length="471" mass="52854">MAGEEMELNFETLWALINSTGDGLLIVDTNCRVVAVNSTYCKIFHETEENIVGKNYLALNKISFFPTVLKTGKPMVDILYRNLKTFHTYKGKGLYILIFPIISDGTVIGAGASYREITHVMDAAQQYERLANRYGNSLRIYHQAHYTLDDIIDSCPEILSTKRRIERIATSQSPVLLRGESGTGKELFASALHTCGPLSSEPFVVVNCPSLPESLAESELFGYESGAFSGALKGGKIGLLEIADGGTVFLDEIGDLNLELQAKILRVLENGEFFRVGGVRPIKANFRLVSATNRNLEEMIAQGTFREDLYFRLSVITLNIPPLRDRGEDILTLADHFIKTVNKSDKRLSKEVKTFFLNYYWPGNVRQLKNTITTMINFADSDSLTMEDLPRHLASPNPEAQPKPGSIPSDMRKTAAPRETLHPRQLKEKQKIIELLDEYGYSVHAKKLIAEKMQISLATLYNKMNRYGIDK</sequence>
<feature type="region of interest" description="Disordered" evidence="6">
    <location>
        <begin position="390"/>
        <end position="424"/>
    </location>
</feature>
<dbReference type="Pfam" id="PF25601">
    <property type="entry name" value="AAA_lid_14"/>
    <property type="match status" value="1"/>
</dbReference>
<dbReference type="InterPro" id="IPR035965">
    <property type="entry name" value="PAS-like_dom_sf"/>
</dbReference>
<dbReference type="SMART" id="SM00382">
    <property type="entry name" value="AAA"/>
    <property type="match status" value="1"/>
</dbReference>
<dbReference type="CDD" id="cd00009">
    <property type="entry name" value="AAA"/>
    <property type="match status" value="1"/>
</dbReference>
<keyword evidence="5" id="KW-0804">Transcription</keyword>
<dbReference type="InterPro" id="IPR025944">
    <property type="entry name" value="Sigma_54_int_dom_CS"/>
</dbReference>
<feature type="domain" description="Sigma-54 factor interaction" evidence="7">
    <location>
        <begin position="151"/>
        <end position="377"/>
    </location>
</feature>
<proteinExistence type="predicted"/>
<keyword evidence="3" id="KW-0805">Transcription regulation</keyword>
<dbReference type="InterPro" id="IPR025943">
    <property type="entry name" value="Sigma_54_int_dom_ATP-bd_2"/>
</dbReference>
<name>A0A9D2KNK7_9FIRM</name>
<evidence type="ECO:0000259" key="7">
    <source>
        <dbReference type="PROSITE" id="PS50045"/>
    </source>
</evidence>
<dbReference type="PANTHER" id="PTHR32071">
    <property type="entry name" value="TRANSCRIPTIONAL REGULATORY PROTEIN"/>
    <property type="match status" value="1"/>
</dbReference>
<evidence type="ECO:0000256" key="2">
    <source>
        <dbReference type="ARBA" id="ARBA00022840"/>
    </source>
</evidence>
<dbReference type="PROSITE" id="PS50112">
    <property type="entry name" value="PAS"/>
    <property type="match status" value="1"/>
</dbReference>
<dbReference type="CDD" id="cd00130">
    <property type="entry name" value="PAS"/>
    <property type="match status" value="1"/>
</dbReference>
<comment type="caution">
    <text evidence="9">The sequence shown here is derived from an EMBL/GenBank/DDBJ whole genome shotgun (WGS) entry which is preliminary data.</text>
</comment>
<dbReference type="Gene3D" id="3.30.450.20">
    <property type="entry name" value="PAS domain"/>
    <property type="match status" value="1"/>
</dbReference>
<accession>A0A9D2KNK7</accession>
<dbReference type="Gene3D" id="1.10.8.60">
    <property type="match status" value="1"/>
</dbReference>
<dbReference type="AlphaFoldDB" id="A0A9D2KNK7"/>
<evidence type="ECO:0000313" key="9">
    <source>
        <dbReference type="EMBL" id="HJA71693.1"/>
    </source>
</evidence>
<dbReference type="SMART" id="SM00091">
    <property type="entry name" value="PAS"/>
    <property type="match status" value="1"/>
</dbReference>
<dbReference type="PROSITE" id="PS00675">
    <property type="entry name" value="SIGMA54_INTERACT_1"/>
    <property type="match status" value="1"/>
</dbReference>
<dbReference type="InterPro" id="IPR025662">
    <property type="entry name" value="Sigma_54_int_dom_ATP-bd_1"/>
</dbReference>
<gene>
    <name evidence="9" type="ORF">IAA07_08985</name>
</gene>
<reference evidence="9" key="1">
    <citation type="journal article" date="2021" name="PeerJ">
        <title>Extensive microbial diversity within the chicken gut microbiome revealed by metagenomics and culture.</title>
        <authorList>
            <person name="Gilroy R."/>
            <person name="Ravi A."/>
            <person name="Getino M."/>
            <person name="Pursley I."/>
            <person name="Horton D.L."/>
            <person name="Alikhan N.F."/>
            <person name="Baker D."/>
            <person name="Gharbi K."/>
            <person name="Hall N."/>
            <person name="Watson M."/>
            <person name="Adriaenssens E.M."/>
            <person name="Foster-Nyarko E."/>
            <person name="Jarju S."/>
            <person name="Secka A."/>
            <person name="Antonio M."/>
            <person name="Oren A."/>
            <person name="Chaudhuri R.R."/>
            <person name="La Ragione R."/>
            <person name="Hildebrand F."/>
            <person name="Pallen M.J."/>
        </authorList>
    </citation>
    <scope>NUCLEOTIDE SEQUENCE</scope>
    <source>
        <strain evidence="9">CHK178-16964</strain>
    </source>
</reference>
<dbReference type="Pfam" id="PF00989">
    <property type="entry name" value="PAS"/>
    <property type="match status" value="1"/>
</dbReference>
<keyword evidence="4" id="KW-0238">DNA-binding</keyword>
<dbReference type="GO" id="GO:0003677">
    <property type="term" value="F:DNA binding"/>
    <property type="evidence" value="ECO:0007669"/>
    <property type="project" value="UniProtKB-KW"/>
</dbReference>
<protein>
    <submittedName>
        <fullName evidence="9">Sigma 54-interacting transcriptional regulator</fullName>
    </submittedName>
</protein>
<dbReference type="InterPro" id="IPR000014">
    <property type="entry name" value="PAS"/>
</dbReference>
<dbReference type="Gene3D" id="1.10.10.60">
    <property type="entry name" value="Homeodomain-like"/>
    <property type="match status" value="1"/>
</dbReference>
<dbReference type="InterPro" id="IPR027417">
    <property type="entry name" value="P-loop_NTPase"/>
</dbReference>
<evidence type="ECO:0000256" key="4">
    <source>
        <dbReference type="ARBA" id="ARBA00023125"/>
    </source>
</evidence>
<dbReference type="Pfam" id="PF00158">
    <property type="entry name" value="Sigma54_activat"/>
    <property type="match status" value="1"/>
</dbReference>
<evidence type="ECO:0000256" key="1">
    <source>
        <dbReference type="ARBA" id="ARBA00022741"/>
    </source>
</evidence>
<dbReference type="SUPFAM" id="SSF52540">
    <property type="entry name" value="P-loop containing nucleoside triphosphate hydrolases"/>
    <property type="match status" value="1"/>
</dbReference>
<keyword evidence="1" id="KW-0547">Nucleotide-binding</keyword>
<evidence type="ECO:0000256" key="6">
    <source>
        <dbReference type="SAM" id="MobiDB-lite"/>
    </source>
</evidence>
<dbReference type="PROSITE" id="PS00688">
    <property type="entry name" value="SIGMA54_INTERACT_3"/>
    <property type="match status" value="1"/>
</dbReference>
<dbReference type="SUPFAM" id="SSF55785">
    <property type="entry name" value="PYP-like sensor domain (PAS domain)"/>
    <property type="match status" value="1"/>
</dbReference>
<dbReference type="FunFam" id="3.40.50.300:FF:000006">
    <property type="entry name" value="DNA-binding transcriptional regulator NtrC"/>
    <property type="match status" value="1"/>
</dbReference>
<organism evidence="9 10">
    <name type="scientific">Candidatus Lachnoclostridium stercoravium</name>
    <dbReference type="NCBI Taxonomy" id="2838633"/>
    <lineage>
        <taxon>Bacteria</taxon>
        <taxon>Bacillati</taxon>
        <taxon>Bacillota</taxon>
        <taxon>Clostridia</taxon>
        <taxon>Lachnospirales</taxon>
        <taxon>Lachnospiraceae</taxon>
    </lineage>
</organism>
<evidence type="ECO:0000256" key="5">
    <source>
        <dbReference type="ARBA" id="ARBA00023163"/>
    </source>
</evidence>
<dbReference type="EMBL" id="DWZA01000077">
    <property type="protein sequence ID" value="HJA71693.1"/>
    <property type="molecule type" value="Genomic_DNA"/>
</dbReference>
<dbReference type="SUPFAM" id="SSF46689">
    <property type="entry name" value="Homeodomain-like"/>
    <property type="match status" value="1"/>
</dbReference>